<dbReference type="PROSITE" id="PS51722">
    <property type="entry name" value="G_TR_2"/>
    <property type="match status" value="1"/>
</dbReference>
<comment type="similarity">
    <text evidence="1 7 8">Belongs to the TRAFAC class translation factor GTPase superfamily. Classic translation factor GTPase family. IF-2 subfamily.</text>
</comment>
<evidence type="ECO:0000256" key="6">
    <source>
        <dbReference type="ARBA" id="ARBA00023134"/>
    </source>
</evidence>
<dbReference type="InterPro" id="IPR023115">
    <property type="entry name" value="TIF_IF2_dom3"/>
</dbReference>
<gene>
    <name evidence="7" type="primary">infB</name>
    <name evidence="10" type="ORF">A2856_04145</name>
</gene>
<evidence type="ECO:0000313" key="10">
    <source>
        <dbReference type="EMBL" id="OGL67266.1"/>
    </source>
</evidence>
<sequence>MEEQKAATEAREQRRATAESRPIQVPAVITVRDFASRLDVPVPRVMQELMRNGILAAINERIDFDTAAILAEDLGFKALPEEKTSATEDVAATDALQEAISTEKAENLVTRAPVIVIMGHVDHGKTKLLDTIRSTNVMGGEAGGITQHIGAYQVVRRDRALTFIDTPGHEAFTVMRSRGAKVADIAVLVVAADDGVQPQTKEAADIIQSAHLPFVVALNKVDKPDANPERVKKELSDIGLIPEEWGGKVTVVPVSAKAGTGIDALLDTLILVADIEKERVSANPSRRAIGTVIESHVDAGTGAVATVLVQTGTLRVGDVLGVRGLNFGRVRAMRDWKGDLVHEAPPSTPVEIIGWKAAPSVGDVMEVPSDPKTLEKVKSGETKATEQVAAIKAPVSENVDGKQMMNLVIRADVLGSLEAILGMLDTIRHESVGVKVVGKGLGNITEVDVVNAEGSKAMVLGFNVKPTATAEQISRDKDVPVRTYQVIYKLFEDVLKDLQLLLPSETVITEIGKMEVLANFRKTDDGWIVGGKVMGGKLLPKAKLRLKRGEEYVGEGELVALQLGKAEIKEAHGGQECGLKYKGRVKAEPGDLIEAYTEEKKTQQLVIEGISKR</sequence>
<dbReference type="InterPro" id="IPR015760">
    <property type="entry name" value="TIF_IF2"/>
</dbReference>
<dbReference type="Pfam" id="PF11987">
    <property type="entry name" value="IF-2"/>
    <property type="match status" value="1"/>
</dbReference>
<dbReference type="Proteomes" id="UP000177885">
    <property type="component" value="Unassembled WGS sequence"/>
</dbReference>
<feature type="domain" description="Tr-type G" evidence="9">
    <location>
        <begin position="110"/>
        <end position="277"/>
    </location>
</feature>
<dbReference type="PANTHER" id="PTHR43381">
    <property type="entry name" value="TRANSLATION INITIATION FACTOR IF-2-RELATED"/>
    <property type="match status" value="1"/>
</dbReference>
<evidence type="ECO:0000256" key="7">
    <source>
        <dbReference type="HAMAP-Rule" id="MF_00100"/>
    </source>
</evidence>
<comment type="caution">
    <text evidence="10">The sequence shown here is derived from an EMBL/GenBank/DDBJ whole genome shotgun (WGS) entry which is preliminary data.</text>
</comment>
<evidence type="ECO:0000259" key="9">
    <source>
        <dbReference type="PROSITE" id="PS51722"/>
    </source>
</evidence>
<dbReference type="FunFam" id="3.40.50.10050:FF:000001">
    <property type="entry name" value="Translation initiation factor IF-2"/>
    <property type="match status" value="1"/>
</dbReference>
<evidence type="ECO:0000256" key="3">
    <source>
        <dbReference type="ARBA" id="ARBA00022540"/>
    </source>
</evidence>
<dbReference type="GO" id="GO:0005829">
    <property type="term" value="C:cytosol"/>
    <property type="evidence" value="ECO:0007669"/>
    <property type="project" value="TreeGrafter"/>
</dbReference>
<comment type="function">
    <text evidence="7 8">One of the essential components for the initiation of protein synthesis. Protects formylmethionyl-tRNA from spontaneous hydrolysis and promotes its binding to the 30S ribosomal subunits. Also involved in the hydrolysis of GTP during the formation of the 70S ribosomal complex.</text>
</comment>
<comment type="subcellular location">
    <subcellularLocation>
        <location evidence="7">Cytoplasm</location>
    </subcellularLocation>
</comment>
<feature type="binding site" evidence="7">
    <location>
        <begin position="119"/>
        <end position="126"/>
    </location>
    <ligand>
        <name>GTP</name>
        <dbReference type="ChEBI" id="CHEBI:37565"/>
    </ligand>
</feature>
<dbReference type="InterPro" id="IPR006847">
    <property type="entry name" value="IF2_N"/>
</dbReference>
<dbReference type="Gene3D" id="3.40.50.10050">
    <property type="entry name" value="Translation initiation factor IF- 2, domain 3"/>
    <property type="match status" value="1"/>
</dbReference>
<accession>A0A1F7TMP1</accession>
<dbReference type="InterPro" id="IPR000178">
    <property type="entry name" value="TF_IF2_bacterial-like"/>
</dbReference>
<dbReference type="PANTHER" id="PTHR43381:SF5">
    <property type="entry name" value="TR-TYPE G DOMAIN-CONTAINING PROTEIN"/>
    <property type="match status" value="1"/>
</dbReference>
<dbReference type="InterPro" id="IPR053905">
    <property type="entry name" value="EF-G-like_DII"/>
</dbReference>
<dbReference type="FunFam" id="3.40.50.300:FF:000019">
    <property type="entry name" value="Translation initiation factor IF-2"/>
    <property type="match status" value="1"/>
</dbReference>
<dbReference type="CDD" id="cd01887">
    <property type="entry name" value="IF2_eIF5B"/>
    <property type="match status" value="1"/>
</dbReference>
<feature type="region of interest" description="G-domain" evidence="7">
    <location>
        <begin position="113"/>
        <end position="261"/>
    </location>
</feature>
<feature type="binding site" evidence="7">
    <location>
        <begin position="165"/>
        <end position="169"/>
    </location>
    <ligand>
        <name>GTP</name>
        <dbReference type="ChEBI" id="CHEBI:37565"/>
    </ligand>
</feature>
<keyword evidence="7" id="KW-0963">Cytoplasm</keyword>
<dbReference type="InterPro" id="IPR036925">
    <property type="entry name" value="TIF_IF2_dom3_sf"/>
</dbReference>
<dbReference type="NCBIfam" id="TIGR00487">
    <property type="entry name" value="IF-2"/>
    <property type="match status" value="1"/>
</dbReference>
<proteinExistence type="inferred from homology"/>
<dbReference type="STRING" id="1802385.A2856_04145"/>
<dbReference type="Pfam" id="PF00009">
    <property type="entry name" value="GTP_EFTU"/>
    <property type="match status" value="1"/>
</dbReference>
<dbReference type="GO" id="GO:0005525">
    <property type="term" value="F:GTP binding"/>
    <property type="evidence" value="ECO:0007669"/>
    <property type="project" value="UniProtKB-KW"/>
</dbReference>
<dbReference type="AlphaFoldDB" id="A0A1F7TMP1"/>
<dbReference type="Gene3D" id="2.40.30.10">
    <property type="entry name" value="Translation factors"/>
    <property type="match status" value="2"/>
</dbReference>
<dbReference type="SUPFAM" id="SSF52540">
    <property type="entry name" value="P-loop containing nucleoside triphosphate hydrolases"/>
    <property type="match status" value="1"/>
</dbReference>
<keyword evidence="4 7" id="KW-0547">Nucleotide-binding</keyword>
<keyword evidence="5 7" id="KW-0648">Protein biosynthesis</keyword>
<dbReference type="Pfam" id="PF22042">
    <property type="entry name" value="EF-G_D2"/>
    <property type="match status" value="1"/>
</dbReference>
<dbReference type="InterPro" id="IPR044145">
    <property type="entry name" value="IF2_II"/>
</dbReference>
<protein>
    <recommendedName>
        <fullName evidence="2 7">Translation initiation factor IF-2</fullName>
    </recommendedName>
</protein>
<keyword evidence="6 7" id="KW-0342">GTP-binding</keyword>
<evidence type="ECO:0000256" key="8">
    <source>
        <dbReference type="RuleBase" id="RU000644"/>
    </source>
</evidence>
<evidence type="ECO:0000256" key="1">
    <source>
        <dbReference type="ARBA" id="ARBA00007733"/>
    </source>
</evidence>
<dbReference type="InterPro" id="IPR000795">
    <property type="entry name" value="T_Tr_GTP-bd_dom"/>
</dbReference>
<dbReference type="GO" id="GO:0003743">
    <property type="term" value="F:translation initiation factor activity"/>
    <property type="evidence" value="ECO:0007669"/>
    <property type="project" value="UniProtKB-UniRule"/>
</dbReference>
<dbReference type="NCBIfam" id="TIGR00231">
    <property type="entry name" value="small_GTP"/>
    <property type="match status" value="1"/>
</dbReference>
<organism evidence="10 11">
    <name type="scientific">Candidatus Uhrbacteria bacterium RIFCSPHIGHO2_01_FULL_63_20</name>
    <dbReference type="NCBI Taxonomy" id="1802385"/>
    <lineage>
        <taxon>Bacteria</taxon>
        <taxon>Candidatus Uhriibacteriota</taxon>
    </lineage>
</organism>
<evidence type="ECO:0000256" key="5">
    <source>
        <dbReference type="ARBA" id="ARBA00022917"/>
    </source>
</evidence>
<dbReference type="CDD" id="cd03702">
    <property type="entry name" value="IF2_mtIF2_II"/>
    <property type="match status" value="1"/>
</dbReference>
<dbReference type="SUPFAM" id="SSF52156">
    <property type="entry name" value="Initiation factor IF2/eIF5b, domain 3"/>
    <property type="match status" value="1"/>
</dbReference>
<dbReference type="InterPro" id="IPR027417">
    <property type="entry name" value="P-loop_NTPase"/>
</dbReference>
<dbReference type="GO" id="GO:0003924">
    <property type="term" value="F:GTPase activity"/>
    <property type="evidence" value="ECO:0007669"/>
    <property type="project" value="UniProtKB-UniRule"/>
</dbReference>
<keyword evidence="3 7" id="KW-0396">Initiation factor</keyword>
<feature type="binding site" evidence="7">
    <location>
        <begin position="219"/>
        <end position="222"/>
    </location>
    <ligand>
        <name>GTP</name>
        <dbReference type="ChEBI" id="CHEBI:37565"/>
    </ligand>
</feature>
<evidence type="ECO:0000256" key="2">
    <source>
        <dbReference type="ARBA" id="ARBA00020675"/>
    </source>
</evidence>
<evidence type="ECO:0000313" key="11">
    <source>
        <dbReference type="Proteomes" id="UP000177885"/>
    </source>
</evidence>
<dbReference type="EMBL" id="MGDT01000003">
    <property type="protein sequence ID" value="OGL67266.1"/>
    <property type="molecule type" value="Genomic_DNA"/>
</dbReference>
<name>A0A1F7TMP1_9BACT</name>
<dbReference type="InterPro" id="IPR005225">
    <property type="entry name" value="Small_GTP-bd"/>
</dbReference>
<dbReference type="Pfam" id="PF04760">
    <property type="entry name" value="IF2_N"/>
    <property type="match status" value="1"/>
</dbReference>
<dbReference type="Gene3D" id="3.40.50.300">
    <property type="entry name" value="P-loop containing nucleotide triphosphate hydrolases"/>
    <property type="match status" value="1"/>
</dbReference>
<dbReference type="SUPFAM" id="SSF50447">
    <property type="entry name" value="Translation proteins"/>
    <property type="match status" value="2"/>
</dbReference>
<evidence type="ECO:0000256" key="4">
    <source>
        <dbReference type="ARBA" id="ARBA00022741"/>
    </source>
</evidence>
<dbReference type="HAMAP" id="MF_00100_B">
    <property type="entry name" value="IF_2_B"/>
    <property type="match status" value="1"/>
</dbReference>
<dbReference type="InterPro" id="IPR009000">
    <property type="entry name" value="Transl_B-barrel_sf"/>
</dbReference>
<reference evidence="10 11" key="1">
    <citation type="journal article" date="2016" name="Nat. Commun.">
        <title>Thousands of microbial genomes shed light on interconnected biogeochemical processes in an aquifer system.</title>
        <authorList>
            <person name="Anantharaman K."/>
            <person name="Brown C.T."/>
            <person name="Hug L.A."/>
            <person name="Sharon I."/>
            <person name="Castelle C.J."/>
            <person name="Probst A.J."/>
            <person name="Thomas B.C."/>
            <person name="Singh A."/>
            <person name="Wilkins M.J."/>
            <person name="Karaoz U."/>
            <person name="Brodie E.L."/>
            <person name="Williams K.H."/>
            <person name="Hubbard S.S."/>
            <person name="Banfield J.F."/>
        </authorList>
    </citation>
    <scope>NUCLEOTIDE SEQUENCE [LARGE SCALE GENOMIC DNA]</scope>
</reference>